<evidence type="ECO:0000259" key="3">
    <source>
        <dbReference type="Pfam" id="PF01266"/>
    </source>
</evidence>
<keyword evidence="1 4" id="KW-0560">Oxidoreductase</keyword>
<keyword evidence="2" id="KW-0812">Transmembrane</keyword>
<accession>A0ABV2QEJ3</accession>
<comment type="caution">
    <text evidence="4">The sequence shown here is derived from an EMBL/GenBank/DDBJ whole genome shotgun (WGS) entry which is preliminary data.</text>
</comment>
<protein>
    <submittedName>
        <fullName evidence="4">D-amino-acid dehydrogenase</fullName>
        <ecNumber evidence="4">1.4.5.1</ecNumber>
    </submittedName>
</protein>
<gene>
    <name evidence="4" type="ORF">ABIE13_004580</name>
</gene>
<evidence type="ECO:0000256" key="1">
    <source>
        <dbReference type="ARBA" id="ARBA00023002"/>
    </source>
</evidence>
<dbReference type="InterPro" id="IPR006076">
    <property type="entry name" value="FAD-dep_OxRdtase"/>
</dbReference>
<keyword evidence="5" id="KW-1185">Reference proteome</keyword>
<evidence type="ECO:0000313" key="4">
    <source>
        <dbReference type="EMBL" id="MET4579452.1"/>
    </source>
</evidence>
<dbReference type="Proteomes" id="UP001549320">
    <property type="component" value="Unassembled WGS sequence"/>
</dbReference>
<dbReference type="EC" id="1.4.5.1" evidence="4"/>
<evidence type="ECO:0000256" key="2">
    <source>
        <dbReference type="SAM" id="Phobius"/>
    </source>
</evidence>
<proteinExistence type="predicted"/>
<dbReference type="Pfam" id="PF01266">
    <property type="entry name" value="DAO"/>
    <property type="match status" value="1"/>
</dbReference>
<dbReference type="InterPro" id="IPR036188">
    <property type="entry name" value="FAD/NAD-bd_sf"/>
</dbReference>
<evidence type="ECO:0000313" key="5">
    <source>
        <dbReference type="Proteomes" id="UP001549320"/>
    </source>
</evidence>
<dbReference type="GO" id="GO:0008718">
    <property type="term" value="F:D-amino-acid dehydrogenase activity"/>
    <property type="evidence" value="ECO:0007669"/>
    <property type="project" value="UniProtKB-EC"/>
</dbReference>
<dbReference type="RefSeq" id="WP_354447549.1">
    <property type="nucleotide sequence ID" value="NZ_JBEPSH010000009.1"/>
</dbReference>
<organism evidence="4 5">
    <name type="scientific">Ottowia thiooxydans</name>
    <dbReference type="NCBI Taxonomy" id="219182"/>
    <lineage>
        <taxon>Bacteria</taxon>
        <taxon>Pseudomonadati</taxon>
        <taxon>Pseudomonadota</taxon>
        <taxon>Betaproteobacteria</taxon>
        <taxon>Burkholderiales</taxon>
        <taxon>Comamonadaceae</taxon>
        <taxon>Ottowia</taxon>
    </lineage>
</organism>
<dbReference type="Gene3D" id="3.30.9.10">
    <property type="entry name" value="D-Amino Acid Oxidase, subunit A, domain 2"/>
    <property type="match status" value="1"/>
</dbReference>
<name>A0ABV2QEJ3_9BURK</name>
<reference evidence="4 5" key="1">
    <citation type="submission" date="2024-06" db="EMBL/GenBank/DDBJ databases">
        <title>Sorghum-associated microbial communities from plants grown in Nebraska, USA.</title>
        <authorList>
            <person name="Schachtman D."/>
        </authorList>
    </citation>
    <scope>NUCLEOTIDE SEQUENCE [LARGE SCALE GENOMIC DNA]</scope>
    <source>
        <strain evidence="4 5">2709</strain>
    </source>
</reference>
<sequence>MSDSVVPPVARVGVIGAGVVGACIAYALRKRGFDVVLMDKGEPGEGCSFGNLGAISMSSIVPLATPSVLKSAPSMLSDPNSPLFLPLRYLPKAAPWLARFVMSARPSVVARNSAALVKLHAGAVQAHAELTREVGVPELLVHRGQLHLYPSKAALQGDATSWNLRRQHGLSFKELDAAGIAEMEPRMGSRYPVGIFLSDDATILNPLRYVQAIVAAFVSAGGQVCKRDVRSLEGSEGGGWIIQSDNGTEVFSHLVVAAGAWSKQLLQSAGVHVPLESQRGYHVQFEGGSSLISRSILLTDKKVFLAPMEGGLRIGGTVEIAGLQSPPNTRRALILEGMARDLFPELEGVPTTHWMGHRPCMPDSIPKIGSSGLPGLHMAVGHGHLGLTDSALSANKIVDSLLKEVHAS</sequence>
<dbReference type="PANTHER" id="PTHR13847:SF289">
    <property type="entry name" value="GLYCINE OXIDASE"/>
    <property type="match status" value="1"/>
</dbReference>
<dbReference type="PANTHER" id="PTHR13847">
    <property type="entry name" value="SARCOSINE DEHYDROGENASE-RELATED"/>
    <property type="match status" value="1"/>
</dbReference>
<keyword evidence="2" id="KW-0472">Membrane</keyword>
<dbReference type="Gene3D" id="3.50.50.60">
    <property type="entry name" value="FAD/NAD(P)-binding domain"/>
    <property type="match status" value="2"/>
</dbReference>
<dbReference type="SUPFAM" id="SSF51905">
    <property type="entry name" value="FAD/NAD(P)-binding domain"/>
    <property type="match status" value="1"/>
</dbReference>
<feature type="transmembrane region" description="Helical" evidence="2">
    <location>
        <begin position="12"/>
        <end position="28"/>
    </location>
</feature>
<keyword evidence="2" id="KW-1133">Transmembrane helix</keyword>
<dbReference type="EMBL" id="JBEPSH010000009">
    <property type="protein sequence ID" value="MET4579452.1"/>
    <property type="molecule type" value="Genomic_DNA"/>
</dbReference>
<dbReference type="SUPFAM" id="SSF54373">
    <property type="entry name" value="FAD-linked reductases, C-terminal domain"/>
    <property type="match status" value="1"/>
</dbReference>
<feature type="domain" description="FAD dependent oxidoreductase" evidence="3">
    <location>
        <begin position="12"/>
        <end position="398"/>
    </location>
</feature>